<dbReference type="InterPro" id="IPR046547">
    <property type="entry name" value="DUF6803"/>
</dbReference>
<gene>
    <name evidence="2" type="ORF">LL038_13345</name>
</gene>
<keyword evidence="1" id="KW-1133">Transmembrane helix</keyword>
<keyword evidence="1" id="KW-0812">Transmembrane</keyword>
<accession>A0AA47EEP9</accession>
<evidence type="ECO:0000313" key="3">
    <source>
        <dbReference type="Proteomes" id="UP001164733"/>
    </source>
</evidence>
<proteinExistence type="predicted"/>
<feature type="transmembrane region" description="Helical" evidence="1">
    <location>
        <begin position="20"/>
        <end position="41"/>
    </location>
</feature>
<dbReference type="Proteomes" id="UP001164733">
    <property type="component" value="Chromosome"/>
</dbReference>
<feature type="transmembrane region" description="Helical" evidence="1">
    <location>
        <begin position="127"/>
        <end position="148"/>
    </location>
</feature>
<dbReference type="RefSeq" id="WP_216124243.1">
    <property type="nucleotide sequence ID" value="NZ_CP086239.1"/>
</dbReference>
<protein>
    <submittedName>
        <fullName evidence="2">Permease</fullName>
    </submittedName>
</protein>
<feature type="transmembrane region" description="Helical" evidence="1">
    <location>
        <begin position="91"/>
        <end position="115"/>
    </location>
</feature>
<feature type="transmembrane region" description="Helical" evidence="1">
    <location>
        <begin position="61"/>
        <end position="79"/>
    </location>
</feature>
<keyword evidence="1" id="KW-0472">Membrane</keyword>
<evidence type="ECO:0000256" key="1">
    <source>
        <dbReference type="SAM" id="Phobius"/>
    </source>
</evidence>
<name>A0AA47EEP9_9CLOT</name>
<dbReference type="Pfam" id="PF20617">
    <property type="entry name" value="DUF6803"/>
    <property type="match status" value="1"/>
</dbReference>
<dbReference type="EMBL" id="CP086239">
    <property type="protein sequence ID" value="WAG58646.1"/>
    <property type="molecule type" value="Genomic_DNA"/>
</dbReference>
<reference evidence="2" key="1">
    <citation type="submission" date="2021-11" db="EMBL/GenBank/DDBJ databases">
        <title>Clostridia strains as spoilage organisms.</title>
        <authorList>
            <person name="Wambui J."/>
            <person name="Stevens M.J.A."/>
            <person name="Stephan R."/>
        </authorList>
    </citation>
    <scope>NUCLEOTIDE SEQUENCE</scope>
    <source>
        <strain evidence="2">CF009</strain>
    </source>
</reference>
<evidence type="ECO:0000313" key="2">
    <source>
        <dbReference type="EMBL" id="WAG58646.1"/>
    </source>
</evidence>
<dbReference type="AlphaFoldDB" id="A0AA47EEP9"/>
<sequence>MNMTHYMALLTDNQPWNLIIFMALPVIMAEALTITEFFIIFNKIQQGGIRTLNKIIGIFDGFYFTGIFIYLFITAVIPLSTSGGWHTWVDVIAVGFYLSGVIFLLPIALMELGVIFKKKTLDEKMKIHFILISGFLVVAHIAMIFGMVNPEIINKMSGMPGM</sequence>
<organism evidence="2 3">
    <name type="scientific">Clostridium estertheticum</name>
    <dbReference type="NCBI Taxonomy" id="238834"/>
    <lineage>
        <taxon>Bacteria</taxon>
        <taxon>Bacillati</taxon>
        <taxon>Bacillota</taxon>
        <taxon>Clostridia</taxon>
        <taxon>Eubacteriales</taxon>
        <taxon>Clostridiaceae</taxon>
        <taxon>Clostridium</taxon>
    </lineage>
</organism>